<sequence>MYTIEFYENAHGKSELWDLLELLRTKIKTSKDARIQYNQTVLYIQLLQDNCTRLPKDVTKHIEDGIWELRPGNNRIFYFFFENNTFVLLHQFRKKTQKTPHREIEKAKSERSDYLSRKERA</sequence>
<feature type="region of interest" description="Disordered" evidence="1">
    <location>
        <begin position="95"/>
        <end position="121"/>
    </location>
</feature>
<accession>A0AAE3E056</accession>
<comment type="caution">
    <text evidence="2">The sequence shown here is derived from an EMBL/GenBank/DDBJ whole genome shotgun (WGS) entry which is preliminary data.</text>
</comment>
<keyword evidence="3" id="KW-1185">Reference proteome</keyword>
<feature type="compositionally biased region" description="Basic and acidic residues" evidence="1">
    <location>
        <begin position="100"/>
        <end position="121"/>
    </location>
</feature>
<dbReference type="Pfam" id="PF05973">
    <property type="entry name" value="Gp49"/>
    <property type="match status" value="1"/>
</dbReference>
<evidence type="ECO:0000313" key="2">
    <source>
        <dbReference type="EMBL" id="MCC2211621.1"/>
    </source>
</evidence>
<protein>
    <submittedName>
        <fullName evidence="2">Type II toxin-antitoxin system RelE/ParE family toxin</fullName>
    </submittedName>
</protein>
<dbReference type="AlphaFoldDB" id="A0AAE3E056"/>
<organism evidence="2 3">
    <name type="scientific">Hominilimicola fabiformis</name>
    <dbReference type="NCBI Taxonomy" id="2885356"/>
    <lineage>
        <taxon>Bacteria</taxon>
        <taxon>Bacillati</taxon>
        <taxon>Bacillota</taxon>
        <taxon>Clostridia</taxon>
        <taxon>Eubacteriales</taxon>
        <taxon>Oscillospiraceae</taxon>
        <taxon>Hominilimicola</taxon>
    </lineage>
</organism>
<proteinExistence type="predicted"/>
<dbReference type="EMBL" id="JAJEQM010000021">
    <property type="protein sequence ID" value="MCC2211621.1"/>
    <property type="molecule type" value="Genomic_DNA"/>
</dbReference>
<dbReference type="RefSeq" id="WP_308457066.1">
    <property type="nucleotide sequence ID" value="NZ_JAJEQM010000021.1"/>
</dbReference>
<gene>
    <name evidence="2" type="ORF">LKE05_12605</name>
</gene>
<dbReference type="InterPro" id="IPR009241">
    <property type="entry name" value="HigB-like"/>
</dbReference>
<dbReference type="Proteomes" id="UP001198242">
    <property type="component" value="Unassembled WGS sequence"/>
</dbReference>
<evidence type="ECO:0000313" key="3">
    <source>
        <dbReference type="Proteomes" id="UP001198242"/>
    </source>
</evidence>
<name>A0AAE3E056_9FIRM</name>
<evidence type="ECO:0000256" key="1">
    <source>
        <dbReference type="SAM" id="MobiDB-lite"/>
    </source>
</evidence>
<reference evidence="2 3" key="1">
    <citation type="submission" date="2021-10" db="EMBL/GenBank/DDBJ databases">
        <title>Anaerobic single-cell dispensing facilitates the cultivation of human gut bacteria.</title>
        <authorList>
            <person name="Afrizal A."/>
        </authorList>
    </citation>
    <scope>NUCLEOTIDE SEQUENCE [LARGE SCALE GENOMIC DNA]</scope>
    <source>
        <strain evidence="2 3">CLA-AA-H232</strain>
    </source>
</reference>